<dbReference type="Gene3D" id="1.25.40.10">
    <property type="entry name" value="Tetratricopeptide repeat domain"/>
    <property type="match status" value="1"/>
</dbReference>
<sequence length="407" mass="42927">MLFWILCGAAALVVAAALAAALLRGRPEPASAESHDLRVYRDQLAEIDRDRTRGTIGPEEAERLRAEVSRRILATDSRRPSATAARTGGPSGWIAAGVMTLVLVGAALALYRSLGAPGYPDQALAQRIAMARELRETRPSQSEAEAALPAAPPAEAPPEYLALVERLRGAVADRPGEVQGHVLLARSEAALGNYRAAAEAQQRVIDLKGDSASPEDYADLADMLVLAAGGYVSPEAEAVLDETLRRDPGNGVARYYGGLMMAQTGRPDAAFRLWDALLRDSAPDDPWVPAVMDQIPEMAARAGVSNYQPPVTAPLPGPSAEDMDAAAGMSEEDRQLMVEGMVSQLSDRLAAQGGTPQEWARLLSALGVLGDTDRARAIWAEAQAVFATRPEALATVRAGAEAAGVAE</sequence>
<keyword evidence="2" id="KW-1133">Transmembrane helix</keyword>
<keyword evidence="2" id="KW-0472">Membrane</keyword>
<dbReference type="RefSeq" id="WP_089850527.1">
    <property type="nucleotide sequence ID" value="NZ_FNEJ01000022.1"/>
</dbReference>
<evidence type="ECO:0000313" key="4">
    <source>
        <dbReference type="EMBL" id="SDJ22811.1"/>
    </source>
</evidence>
<name>A0A1G8S0Y0_9RHOB</name>
<evidence type="ECO:0000313" key="5">
    <source>
        <dbReference type="Proteomes" id="UP000199093"/>
    </source>
</evidence>
<evidence type="ECO:0000256" key="2">
    <source>
        <dbReference type="SAM" id="Phobius"/>
    </source>
</evidence>
<proteinExistence type="predicted"/>
<dbReference type="NCBIfam" id="TIGR03142">
    <property type="entry name" value="cytochro_ccmI"/>
    <property type="match status" value="1"/>
</dbReference>
<keyword evidence="2" id="KW-0812">Transmembrane</keyword>
<dbReference type="EMBL" id="FNEJ01000022">
    <property type="protein sequence ID" value="SDJ22811.1"/>
    <property type="molecule type" value="Genomic_DNA"/>
</dbReference>
<reference evidence="4 5" key="1">
    <citation type="submission" date="2016-10" db="EMBL/GenBank/DDBJ databases">
        <authorList>
            <person name="de Groot N.N."/>
        </authorList>
    </citation>
    <scope>NUCLEOTIDE SEQUENCE [LARGE SCALE GENOMIC DNA]</scope>
    <source>
        <strain evidence="4 5">DSM 26424</strain>
    </source>
</reference>
<evidence type="ECO:0000256" key="1">
    <source>
        <dbReference type="ARBA" id="ARBA00022748"/>
    </source>
</evidence>
<dbReference type="OrthoDB" id="9815847at2"/>
<evidence type="ECO:0000256" key="3">
    <source>
        <dbReference type="SAM" id="SignalP"/>
    </source>
</evidence>
<dbReference type="AlphaFoldDB" id="A0A1G8S0Y0"/>
<keyword evidence="5" id="KW-1185">Reference proteome</keyword>
<protein>
    <submittedName>
        <fullName evidence="4">Cytochrome c-type biogenesis protein CcmH</fullName>
    </submittedName>
</protein>
<accession>A0A1G8S0Y0</accession>
<dbReference type="STRING" id="555512.SAMN04487993_102277"/>
<dbReference type="Proteomes" id="UP000199093">
    <property type="component" value="Unassembled WGS sequence"/>
</dbReference>
<organism evidence="4 5">
    <name type="scientific">Salipiger marinus</name>
    <dbReference type="NCBI Taxonomy" id="555512"/>
    <lineage>
        <taxon>Bacteria</taxon>
        <taxon>Pseudomonadati</taxon>
        <taxon>Pseudomonadota</taxon>
        <taxon>Alphaproteobacteria</taxon>
        <taxon>Rhodobacterales</taxon>
        <taxon>Roseobacteraceae</taxon>
        <taxon>Salipiger</taxon>
    </lineage>
</organism>
<keyword evidence="1" id="KW-0201">Cytochrome c-type biogenesis</keyword>
<feature type="chain" id="PRO_5011689924" evidence="3">
    <location>
        <begin position="20"/>
        <end position="407"/>
    </location>
</feature>
<feature type="transmembrane region" description="Helical" evidence="2">
    <location>
        <begin position="93"/>
        <end position="111"/>
    </location>
</feature>
<keyword evidence="3" id="KW-0732">Signal</keyword>
<dbReference type="SUPFAM" id="SSF48452">
    <property type="entry name" value="TPR-like"/>
    <property type="match status" value="1"/>
</dbReference>
<gene>
    <name evidence="4" type="ORF">SAMN04487993_102277</name>
</gene>
<dbReference type="InterPro" id="IPR011990">
    <property type="entry name" value="TPR-like_helical_dom_sf"/>
</dbReference>
<feature type="signal peptide" evidence="3">
    <location>
        <begin position="1"/>
        <end position="19"/>
    </location>
</feature>
<dbReference type="GO" id="GO:0017004">
    <property type="term" value="P:cytochrome complex assembly"/>
    <property type="evidence" value="ECO:0007669"/>
    <property type="project" value="UniProtKB-KW"/>
</dbReference>
<dbReference type="InterPro" id="IPR017560">
    <property type="entry name" value="Cyt_c_biogenesis_CcmI"/>
</dbReference>